<evidence type="ECO:0000256" key="1">
    <source>
        <dbReference type="SAM" id="MobiDB-lite"/>
    </source>
</evidence>
<feature type="non-terminal residue" evidence="2">
    <location>
        <position position="148"/>
    </location>
</feature>
<feature type="region of interest" description="Disordered" evidence="1">
    <location>
        <begin position="129"/>
        <end position="148"/>
    </location>
</feature>
<sequence>LSLEMNNSDTDMNSERVESPEAYYESDCIVIPSSEADWQNEQLDSTREVNNMLYSPGAQTAKEEDTPILKSSSSPFYNYKPKVASETQNAFDIMLLQKKNKAHEHNDKINSIHSISSSNKNLILPKQQDSVMSEVTKQSNNTSTSVHT</sequence>
<evidence type="ECO:0000313" key="3">
    <source>
        <dbReference type="Proteomes" id="UP000789405"/>
    </source>
</evidence>
<organism evidence="2 3">
    <name type="scientific">Dentiscutata erythropus</name>
    <dbReference type="NCBI Taxonomy" id="1348616"/>
    <lineage>
        <taxon>Eukaryota</taxon>
        <taxon>Fungi</taxon>
        <taxon>Fungi incertae sedis</taxon>
        <taxon>Mucoromycota</taxon>
        <taxon>Glomeromycotina</taxon>
        <taxon>Glomeromycetes</taxon>
        <taxon>Diversisporales</taxon>
        <taxon>Gigasporaceae</taxon>
        <taxon>Dentiscutata</taxon>
    </lineage>
</organism>
<protein>
    <submittedName>
        <fullName evidence="2">23837_t:CDS:1</fullName>
    </submittedName>
</protein>
<feature type="compositionally biased region" description="Polar residues" evidence="1">
    <location>
        <begin position="1"/>
        <end position="11"/>
    </location>
</feature>
<evidence type="ECO:0000313" key="2">
    <source>
        <dbReference type="EMBL" id="CAG8634258.1"/>
    </source>
</evidence>
<dbReference type="Proteomes" id="UP000789405">
    <property type="component" value="Unassembled WGS sequence"/>
</dbReference>
<proteinExistence type="predicted"/>
<name>A0A9N9DBV7_9GLOM</name>
<gene>
    <name evidence="2" type="ORF">DERYTH_LOCUS9310</name>
</gene>
<accession>A0A9N9DBV7</accession>
<keyword evidence="3" id="KW-1185">Reference proteome</keyword>
<comment type="caution">
    <text evidence="2">The sequence shown here is derived from an EMBL/GenBank/DDBJ whole genome shotgun (WGS) entry which is preliminary data.</text>
</comment>
<dbReference type="EMBL" id="CAJVPY010005048">
    <property type="protein sequence ID" value="CAG8634258.1"/>
    <property type="molecule type" value="Genomic_DNA"/>
</dbReference>
<dbReference type="OrthoDB" id="10474012at2759"/>
<dbReference type="AlphaFoldDB" id="A0A9N9DBV7"/>
<feature type="region of interest" description="Disordered" evidence="1">
    <location>
        <begin position="57"/>
        <end position="76"/>
    </location>
</feature>
<feature type="region of interest" description="Disordered" evidence="1">
    <location>
        <begin position="1"/>
        <end position="21"/>
    </location>
</feature>
<reference evidence="2" key="1">
    <citation type="submission" date="2021-06" db="EMBL/GenBank/DDBJ databases">
        <authorList>
            <person name="Kallberg Y."/>
            <person name="Tangrot J."/>
            <person name="Rosling A."/>
        </authorList>
    </citation>
    <scope>NUCLEOTIDE SEQUENCE</scope>
    <source>
        <strain evidence="2">MA453B</strain>
    </source>
</reference>